<proteinExistence type="predicted"/>
<organism evidence="1 2">
    <name type="scientific">Candidatus Methylobacter titanis</name>
    <dbReference type="NCBI Taxonomy" id="3053457"/>
    <lineage>
        <taxon>Bacteria</taxon>
        <taxon>Pseudomonadati</taxon>
        <taxon>Pseudomonadota</taxon>
        <taxon>Gammaproteobacteria</taxon>
        <taxon>Methylococcales</taxon>
        <taxon>Methylococcaceae</taxon>
        <taxon>Methylobacter</taxon>
    </lineage>
</organism>
<dbReference type="Proteomes" id="UP001160519">
    <property type="component" value="Unassembled WGS sequence"/>
</dbReference>
<evidence type="ECO:0000313" key="2">
    <source>
        <dbReference type="Proteomes" id="UP001160519"/>
    </source>
</evidence>
<evidence type="ECO:0000313" key="1">
    <source>
        <dbReference type="EMBL" id="MDI1231365.1"/>
    </source>
</evidence>
<keyword evidence="2" id="KW-1185">Reference proteome</keyword>
<protein>
    <submittedName>
        <fullName evidence="1">Uncharacterized protein</fullName>
    </submittedName>
</protein>
<comment type="caution">
    <text evidence="1">The sequence shown here is derived from an EMBL/GenBank/DDBJ whole genome shotgun (WGS) entry which is preliminary data.</text>
</comment>
<accession>A0AA43Q4B5</accession>
<sequence length="109" mass="11858">MTTKNYAVPMQLMAQQSLKSYQMLNAPRGPVGIGQAAQVANRLKELGLVIVTVRFGDRPVITVKPSGITQRFDSVCTGQGGDAGAMYRSYATVVDGVKVVWHRPMQPLH</sequence>
<name>A0AA43Q4B5_9GAMM</name>
<dbReference type="AlphaFoldDB" id="A0AA43Q4B5"/>
<dbReference type="EMBL" id="JAQSDF010000027">
    <property type="protein sequence ID" value="MDI1231365.1"/>
    <property type="molecule type" value="Genomic_DNA"/>
</dbReference>
<gene>
    <name evidence="1" type="ORF">PSU93_09470</name>
</gene>
<reference evidence="1" key="1">
    <citation type="submission" date="2023-01" db="EMBL/GenBank/DDBJ databases">
        <title>Biogeochemical cycle of methane in antarctic sediments.</title>
        <authorList>
            <person name="Roldan D.M."/>
            <person name="Menes R.J."/>
        </authorList>
    </citation>
    <scope>NUCLEOTIDE SEQUENCE [LARGE SCALE GENOMIC DNA]</scope>
    <source>
        <strain evidence="1">K-2018 MAG008</strain>
    </source>
</reference>